<evidence type="ECO:0000256" key="7">
    <source>
        <dbReference type="ARBA" id="ARBA00009951"/>
    </source>
</evidence>
<dbReference type="SUPFAM" id="SSF55083">
    <property type="entry name" value="6-hydroxymethyl-7,8-dihydropterin pyrophosphokinase, HPPK"/>
    <property type="match status" value="1"/>
</dbReference>
<dbReference type="GO" id="GO:0005524">
    <property type="term" value="F:ATP binding"/>
    <property type="evidence" value="ECO:0007669"/>
    <property type="project" value="UniProtKB-KW"/>
</dbReference>
<keyword evidence="18" id="KW-1185">Reference proteome</keyword>
<dbReference type="PROSITE" id="PS00792">
    <property type="entry name" value="DHPS_1"/>
    <property type="match status" value="1"/>
</dbReference>
<dbReference type="PANTHER" id="PTHR20941">
    <property type="entry name" value="FOLATE SYNTHESIS PROTEINS"/>
    <property type="match status" value="1"/>
</dbReference>
<dbReference type="NCBIfam" id="TIGR01498">
    <property type="entry name" value="folK"/>
    <property type="match status" value="1"/>
</dbReference>
<keyword evidence="14" id="KW-0289">Folate biosynthesis</keyword>
<dbReference type="Gene3D" id="3.30.70.560">
    <property type="entry name" value="7,8-Dihydro-6-hydroxymethylpterin-pyrophosphokinase HPPK"/>
    <property type="match status" value="1"/>
</dbReference>
<feature type="domain" description="Pterin-binding" evidence="16">
    <location>
        <begin position="419"/>
        <end position="716"/>
    </location>
</feature>
<keyword evidence="15" id="KW-0511">Multifunctional enzyme</keyword>
<evidence type="ECO:0000259" key="16">
    <source>
        <dbReference type="PROSITE" id="PS50972"/>
    </source>
</evidence>
<keyword evidence="11" id="KW-0418">Kinase</keyword>
<comment type="catalytic activity">
    <reaction evidence="2">
        <text>6-hydroxymethyl-7,8-dihydropterin + ATP = (7,8-dihydropterin-6-yl)methyl diphosphate + AMP + H(+)</text>
        <dbReference type="Rhea" id="RHEA:11412"/>
        <dbReference type="ChEBI" id="CHEBI:15378"/>
        <dbReference type="ChEBI" id="CHEBI:30616"/>
        <dbReference type="ChEBI" id="CHEBI:44841"/>
        <dbReference type="ChEBI" id="CHEBI:72950"/>
        <dbReference type="ChEBI" id="CHEBI:456215"/>
        <dbReference type="EC" id="2.7.6.3"/>
    </reaction>
</comment>
<protein>
    <submittedName>
        <fullName evidence="17">Folic acid synthesis protein</fullName>
    </submittedName>
</protein>
<dbReference type="Gene3D" id="3.30.1130.10">
    <property type="match status" value="1"/>
</dbReference>
<comment type="pathway">
    <text evidence="5">Cofactor biosynthesis; tetrahydrofolate biosynthesis; 2-amino-4-hydroxy-6-hydroxymethyl-7,8-dihydropteridine diphosphate from 7,8-dihydroneopterin triphosphate: step 4/4.</text>
</comment>
<dbReference type="NCBIfam" id="TIGR00526">
    <property type="entry name" value="folB_dom"/>
    <property type="match status" value="1"/>
</dbReference>
<keyword evidence="9" id="KW-0479">Metal-binding</keyword>
<evidence type="ECO:0000256" key="2">
    <source>
        <dbReference type="ARBA" id="ARBA00000198"/>
    </source>
</evidence>
<evidence type="ECO:0000256" key="1">
    <source>
        <dbReference type="ARBA" id="ARBA00000012"/>
    </source>
</evidence>
<name>A0A0M0J309_9EUKA</name>
<dbReference type="Gene3D" id="3.20.20.20">
    <property type="entry name" value="Dihydropteroate synthase-like"/>
    <property type="match status" value="1"/>
</dbReference>
<dbReference type="Pfam" id="PF02152">
    <property type="entry name" value="FolB"/>
    <property type="match status" value="1"/>
</dbReference>
<dbReference type="PROSITE" id="PS00794">
    <property type="entry name" value="HPPK"/>
    <property type="match status" value="1"/>
</dbReference>
<gene>
    <name evidence="17" type="ORF">Ctob_000433</name>
</gene>
<dbReference type="CDD" id="cd00739">
    <property type="entry name" value="DHPS"/>
    <property type="match status" value="1"/>
</dbReference>
<dbReference type="PANTHER" id="PTHR20941:SF1">
    <property type="entry name" value="FOLIC ACID SYNTHESIS PROTEIN FOL1"/>
    <property type="match status" value="1"/>
</dbReference>
<reference evidence="18" key="1">
    <citation type="journal article" date="2015" name="PLoS Genet.">
        <title>Genome Sequence and Transcriptome Analyses of Chrysochromulina tobin: Metabolic Tools for Enhanced Algal Fitness in the Prominent Order Prymnesiales (Haptophyceae).</title>
        <authorList>
            <person name="Hovde B.T."/>
            <person name="Deodato C.R."/>
            <person name="Hunsperger H.M."/>
            <person name="Ryken S.A."/>
            <person name="Yost W."/>
            <person name="Jha R.K."/>
            <person name="Patterson J."/>
            <person name="Monnat R.J. Jr."/>
            <person name="Barlow S.B."/>
            <person name="Starkenburg S.R."/>
            <person name="Cattolico R.A."/>
        </authorList>
    </citation>
    <scope>NUCLEOTIDE SEQUENCE</scope>
    <source>
        <strain evidence="18">CCMP291</strain>
    </source>
</reference>
<evidence type="ECO:0000256" key="4">
    <source>
        <dbReference type="ARBA" id="ARBA00004763"/>
    </source>
</evidence>
<dbReference type="InterPro" id="IPR043133">
    <property type="entry name" value="GTP-CH-I_C/QueF"/>
</dbReference>
<dbReference type="GO" id="GO:0016301">
    <property type="term" value="F:kinase activity"/>
    <property type="evidence" value="ECO:0007669"/>
    <property type="project" value="UniProtKB-KW"/>
</dbReference>
<dbReference type="InterPro" id="IPR035907">
    <property type="entry name" value="Hppk_sf"/>
</dbReference>
<organism evidence="17 18">
    <name type="scientific">Chrysochromulina tobinii</name>
    <dbReference type="NCBI Taxonomy" id="1460289"/>
    <lineage>
        <taxon>Eukaryota</taxon>
        <taxon>Haptista</taxon>
        <taxon>Haptophyta</taxon>
        <taxon>Prymnesiophyceae</taxon>
        <taxon>Prymnesiales</taxon>
        <taxon>Chrysochromulinaceae</taxon>
        <taxon>Chrysochromulina</taxon>
    </lineage>
</organism>
<sequence>MAAHVITSAIEINDLRVDCIVGIREREQRSLQPLIIDARLSLPLDGPANTGDLTTSVNYSAISKQLAFVAAHGQWGLLESLASALASHILLPPAGAEGRAQVRAVEVRIRKPDALKGLAVPAVRLCRTAPEDGAGGNIQVREVCEGVRLDVLEESPLGAAYRLRLAPSACVPLPNDDLAAHVLAGGASLSDGSKLKEGDVLPRGSGAVLHAGSEGLALLLVGRRLPSGALGDTSLTTAYIALGSNLGDRAAHATSALRELRTRCGEVTRVSQLYVTAPQHVIEQPDFLNAACELRTALSPAALLVALKGIERDLGRSSGGVRYGPRVIDLDLLLYGDRVVECDTSEGPLSVPHKLLLQRTFVLAPLCDVAPAVRHPLTGRSIRLEFTRLCTAEATKGERLPQRVLPVRADVIWPLGARTYVMAILNLTPDSFSDGGRALDTDVHAAVAEAKALVEAGADVVDLGAESTRPGAERVTEHEEMRRLLPVIRAIRDAGKDDAAATAGAAGGAAGGSAGGWGKRVVLSVDTTRASVAAAAVAAGADIINDISGGTFDEGMVKTVATLGVPYIAMHTRGTPKTMRSLASYPGGQVTSIVCDELERVVRAAHAAGLAPWSLIADPGIGFAKDPQQSMTLLHELPAFVQRIVGAQPGGGGGGGGGCCASLVGASRKGFIGQVLSQPDPLQRQWGNAATTVAATVAGVDIVRVHEVSEMRQVAMMADAIHRRAGGSGGAAPTPLAKL</sequence>
<keyword evidence="13" id="KW-0460">Magnesium</keyword>
<evidence type="ECO:0000256" key="15">
    <source>
        <dbReference type="ARBA" id="ARBA00023268"/>
    </source>
</evidence>
<dbReference type="EMBL" id="JWZX01003401">
    <property type="protein sequence ID" value="KOO20939.1"/>
    <property type="molecule type" value="Genomic_DNA"/>
</dbReference>
<dbReference type="SMART" id="SM00905">
    <property type="entry name" value="FolB"/>
    <property type="match status" value="1"/>
</dbReference>
<comment type="pathway">
    <text evidence="4">Cofactor biosynthesis; tetrahydrofolate biosynthesis; 7,8-dihydrofolate from 2-amino-4-hydroxy-6-hydroxymethyl-7,8-dihydropteridine diphosphate and 4-aminobenzoate: step 1/2.</text>
</comment>
<evidence type="ECO:0000256" key="5">
    <source>
        <dbReference type="ARBA" id="ARBA00005051"/>
    </source>
</evidence>
<dbReference type="Pfam" id="PF01288">
    <property type="entry name" value="HPPK"/>
    <property type="match status" value="1"/>
</dbReference>
<evidence type="ECO:0000256" key="8">
    <source>
        <dbReference type="ARBA" id="ARBA00022679"/>
    </source>
</evidence>
<dbReference type="GO" id="GO:0004156">
    <property type="term" value="F:dihydropteroate synthase activity"/>
    <property type="evidence" value="ECO:0007669"/>
    <property type="project" value="UniProtKB-EC"/>
</dbReference>
<dbReference type="GO" id="GO:0046872">
    <property type="term" value="F:metal ion binding"/>
    <property type="evidence" value="ECO:0007669"/>
    <property type="project" value="UniProtKB-KW"/>
</dbReference>
<evidence type="ECO:0000256" key="9">
    <source>
        <dbReference type="ARBA" id="ARBA00022723"/>
    </source>
</evidence>
<dbReference type="InterPro" id="IPR000550">
    <property type="entry name" value="Hppk"/>
</dbReference>
<comment type="caution">
    <text evidence="17">The sequence shown here is derived from an EMBL/GenBank/DDBJ whole genome shotgun (WGS) entry which is preliminary data.</text>
</comment>
<evidence type="ECO:0000313" key="18">
    <source>
        <dbReference type="Proteomes" id="UP000037460"/>
    </source>
</evidence>
<evidence type="ECO:0000256" key="10">
    <source>
        <dbReference type="ARBA" id="ARBA00022741"/>
    </source>
</evidence>
<dbReference type="GO" id="GO:0005740">
    <property type="term" value="C:mitochondrial envelope"/>
    <property type="evidence" value="ECO:0007669"/>
    <property type="project" value="TreeGrafter"/>
</dbReference>
<comment type="cofactor">
    <cofactor evidence="3">
        <name>Mg(2+)</name>
        <dbReference type="ChEBI" id="CHEBI:18420"/>
    </cofactor>
</comment>
<dbReference type="InterPro" id="IPR006390">
    <property type="entry name" value="DHP_synth_dom"/>
</dbReference>
<dbReference type="Pfam" id="PF00809">
    <property type="entry name" value="Pterin_bind"/>
    <property type="match status" value="2"/>
</dbReference>
<dbReference type="CDD" id="cd00483">
    <property type="entry name" value="HPPK"/>
    <property type="match status" value="1"/>
</dbReference>
<dbReference type="GO" id="GO:0046654">
    <property type="term" value="P:tetrahydrofolate biosynthetic process"/>
    <property type="evidence" value="ECO:0007669"/>
    <property type="project" value="UniProtKB-UniPathway"/>
</dbReference>
<evidence type="ECO:0000256" key="3">
    <source>
        <dbReference type="ARBA" id="ARBA00001946"/>
    </source>
</evidence>
<dbReference type="GO" id="GO:0003848">
    <property type="term" value="F:2-amino-4-hydroxy-6-hydroxymethyldihydropteridine diphosphokinase activity"/>
    <property type="evidence" value="ECO:0007669"/>
    <property type="project" value="UniProtKB-EC"/>
</dbReference>
<accession>A0A0M0J309</accession>
<evidence type="ECO:0000256" key="13">
    <source>
        <dbReference type="ARBA" id="ARBA00022842"/>
    </source>
</evidence>
<comment type="catalytic activity">
    <reaction evidence="1">
        <text>(7,8-dihydropterin-6-yl)methyl diphosphate + 4-aminobenzoate = 7,8-dihydropteroate + diphosphate</text>
        <dbReference type="Rhea" id="RHEA:19949"/>
        <dbReference type="ChEBI" id="CHEBI:17836"/>
        <dbReference type="ChEBI" id="CHEBI:17839"/>
        <dbReference type="ChEBI" id="CHEBI:33019"/>
        <dbReference type="ChEBI" id="CHEBI:72950"/>
        <dbReference type="EC" id="2.5.1.15"/>
    </reaction>
</comment>
<evidence type="ECO:0000256" key="11">
    <source>
        <dbReference type="ARBA" id="ARBA00022777"/>
    </source>
</evidence>
<dbReference type="PROSITE" id="PS50972">
    <property type="entry name" value="PTERIN_BINDING"/>
    <property type="match status" value="1"/>
</dbReference>
<dbReference type="PROSITE" id="PS00793">
    <property type="entry name" value="DHPS_2"/>
    <property type="match status" value="1"/>
</dbReference>
<keyword evidence="10" id="KW-0547">Nucleotide-binding</keyword>
<keyword evidence="8" id="KW-0808">Transferase</keyword>
<evidence type="ECO:0000256" key="6">
    <source>
        <dbReference type="ARBA" id="ARBA00009640"/>
    </source>
</evidence>
<dbReference type="SUPFAM" id="SSF51717">
    <property type="entry name" value="Dihydropteroate synthetase-like"/>
    <property type="match status" value="1"/>
</dbReference>
<dbReference type="GO" id="GO:0046656">
    <property type="term" value="P:folic acid biosynthetic process"/>
    <property type="evidence" value="ECO:0007669"/>
    <property type="project" value="UniProtKB-KW"/>
</dbReference>
<dbReference type="InterPro" id="IPR045031">
    <property type="entry name" value="DHP_synth-like"/>
</dbReference>
<dbReference type="InterPro" id="IPR011005">
    <property type="entry name" value="Dihydropteroate_synth-like_sf"/>
</dbReference>
<dbReference type="GO" id="GO:0004150">
    <property type="term" value="F:dihydroneopterin aldolase activity"/>
    <property type="evidence" value="ECO:0007669"/>
    <property type="project" value="InterPro"/>
</dbReference>
<dbReference type="UniPathway" id="UPA00077">
    <property type="reaction ID" value="UER00155"/>
</dbReference>
<evidence type="ECO:0000313" key="17">
    <source>
        <dbReference type="EMBL" id="KOO20939.1"/>
    </source>
</evidence>
<dbReference type="AlphaFoldDB" id="A0A0M0J309"/>
<comment type="similarity">
    <text evidence="7">In the C-terminal section; belongs to the DHPS family.</text>
</comment>
<dbReference type="InterPro" id="IPR006157">
    <property type="entry name" value="FolB_dom"/>
</dbReference>
<evidence type="ECO:0000256" key="12">
    <source>
        <dbReference type="ARBA" id="ARBA00022840"/>
    </source>
</evidence>
<dbReference type="SUPFAM" id="SSF55620">
    <property type="entry name" value="Tetrahydrobiopterin biosynthesis enzymes-like"/>
    <property type="match status" value="1"/>
</dbReference>
<dbReference type="InterPro" id="IPR000489">
    <property type="entry name" value="Pterin-binding_dom"/>
</dbReference>
<dbReference type="Proteomes" id="UP000037460">
    <property type="component" value="Unassembled WGS sequence"/>
</dbReference>
<dbReference type="OrthoDB" id="615426at2759"/>
<evidence type="ECO:0000256" key="14">
    <source>
        <dbReference type="ARBA" id="ARBA00022909"/>
    </source>
</evidence>
<proteinExistence type="inferred from homology"/>
<keyword evidence="12" id="KW-0067">ATP-binding</keyword>
<comment type="similarity">
    <text evidence="6">In the N-terminal section; belongs to the DHNA family.</text>
</comment>